<dbReference type="AlphaFoldDB" id="A0A0A8Y404"/>
<reference evidence="1" key="1">
    <citation type="submission" date="2014-09" db="EMBL/GenBank/DDBJ databases">
        <authorList>
            <person name="Magalhaes I.L.F."/>
            <person name="Oliveira U."/>
            <person name="Santos F.R."/>
            <person name="Vidigal T.H.D.A."/>
            <person name="Brescovit A.D."/>
            <person name="Santos A.J."/>
        </authorList>
    </citation>
    <scope>NUCLEOTIDE SEQUENCE</scope>
    <source>
        <tissue evidence="1">Shoot tissue taken approximately 20 cm above the soil surface</tissue>
    </source>
</reference>
<proteinExistence type="predicted"/>
<sequence>MHKKDHIEHLPKQDNGEPRWTWLARKFKTNASLCTAKYCLTLANYTKAPQIV</sequence>
<dbReference type="EMBL" id="GBRH01277870">
    <property type="protein sequence ID" value="JAD20025.1"/>
    <property type="molecule type" value="Transcribed_RNA"/>
</dbReference>
<accession>A0A0A8Y404</accession>
<protein>
    <submittedName>
        <fullName evidence="1">Uncharacterized protein</fullName>
    </submittedName>
</protein>
<organism evidence="1">
    <name type="scientific">Arundo donax</name>
    <name type="common">Giant reed</name>
    <name type="synonym">Donax arundinaceus</name>
    <dbReference type="NCBI Taxonomy" id="35708"/>
    <lineage>
        <taxon>Eukaryota</taxon>
        <taxon>Viridiplantae</taxon>
        <taxon>Streptophyta</taxon>
        <taxon>Embryophyta</taxon>
        <taxon>Tracheophyta</taxon>
        <taxon>Spermatophyta</taxon>
        <taxon>Magnoliopsida</taxon>
        <taxon>Liliopsida</taxon>
        <taxon>Poales</taxon>
        <taxon>Poaceae</taxon>
        <taxon>PACMAD clade</taxon>
        <taxon>Arundinoideae</taxon>
        <taxon>Arundineae</taxon>
        <taxon>Arundo</taxon>
    </lineage>
</organism>
<reference evidence="1" key="2">
    <citation type="journal article" date="2015" name="Data Brief">
        <title>Shoot transcriptome of the giant reed, Arundo donax.</title>
        <authorList>
            <person name="Barrero R.A."/>
            <person name="Guerrero F.D."/>
            <person name="Moolhuijzen P."/>
            <person name="Goolsby J.A."/>
            <person name="Tidwell J."/>
            <person name="Bellgard S.E."/>
            <person name="Bellgard M.I."/>
        </authorList>
    </citation>
    <scope>NUCLEOTIDE SEQUENCE</scope>
    <source>
        <tissue evidence="1">Shoot tissue taken approximately 20 cm above the soil surface</tissue>
    </source>
</reference>
<evidence type="ECO:0000313" key="1">
    <source>
        <dbReference type="EMBL" id="JAD20025.1"/>
    </source>
</evidence>
<name>A0A0A8Y404_ARUDO</name>